<dbReference type="InterPro" id="IPR048254">
    <property type="entry name" value="CDP_ALCOHOL_P_TRANSF_CS"/>
</dbReference>
<accession>A0A0B4CYL2</accession>
<feature type="transmembrane region" description="Helical" evidence="3">
    <location>
        <begin position="184"/>
        <end position="203"/>
    </location>
</feature>
<reference evidence="4 5" key="1">
    <citation type="submission" date="2014-12" db="EMBL/GenBank/DDBJ databases">
        <title>Genome sequencing of Microbacterium hominis TPW29.</title>
        <authorList>
            <person name="Tan P.W."/>
            <person name="Chan K.-G."/>
        </authorList>
    </citation>
    <scope>NUCLEOTIDE SEQUENCE [LARGE SCALE GENOMIC DNA]</scope>
    <source>
        <strain evidence="4 5">TPW29</strain>
    </source>
</reference>
<comment type="caution">
    <text evidence="4">The sequence shown here is derived from an EMBL/GenBank/DDBJ whole genome shotgun (WGS) entry which is preliminary data.</text>
</comment>
<name>A0A0B4CYL2_9MICO</name>
<evidence type="ECO:0000256" key="1">
    <source>
        <dbReference type="ARBA" id="ARBA00022679"/>
    </source>
</evidence>
<organism evidence="4 5">
    <name type="scientific">Microbacterium hominis</name>
    <dbReference type="NCBI Taxonomy" id="162426"/>
    <lineage>
        <taxon>Bacteria</taxon>
        <taxon>Bacillati</taxon>
        <taxon>Actinomycetota</taxon>
        <taxon>Actinomycetes</taxon>
        <taxon>Micrococcales</taxon>
        <taxon>Microbacteriaceae</taxon>
        <taxon>Microbacterium</taxon>
    </lineage>
</organism>
<dbReference type="PROSITE" id="PS00379">
    <property type="entry name" value="CDP_ALCOHOL_P_TRANSF"/>
    <property type="match status" value="1"/>
</dbReference>
<comment type="similarity">
    <text evidence="2">Belongs to the CDP-alcohol phosphatidyltransferase class-I family.</text>
</comment>
<dbReference type="InterPro" id="IPR000462">
    <property type="entry name" value="CDP-OH_P_trans"/>
</dbReference>
<dbReference type="AlphaFoldDB" id="A0A0B4CYL2"/>
<keyword evidence="3" id="KW-0812">Transmembrane</keyword>
<gene>
    <name evidence="4" type="ORF">RM52_03290</name>
</gene>
<dbReference type="EMBL" id="JWSZ01000003">
    <property type="protein sequence ID" value="KIC59491.1"/>
    <property type="molecule type" value="Genomic_DNA"/>
</dbReference>
<feature type="transmembrane region" description="Helical" evidence="3">
    <location>
        <begin position="62"/>
        <end position="88"/>
    </location>
</feature>
<evidence type="ECO:0000256" key="2">
    <source>
        <dbReference type="RuleBase" id="RU003750"/>
    </source>
</evidence>
<dbReference type="Pfam" id="PF01066">
    <property type="entry name" value="CDP-OH_P_transf"/>
    <property type="match status" value="1"/>
</dbReference>
<feature type="transmembrane region" description="Helical" evidence="3">
    <location>
        <begin position="209"/>
        <end position="230"/>
    </location>
</feature>
<dbReference type="GO" id="GO:0016020">
    <property type="term" value="C:membrane"/>
    <property type="evidence" value="ECO:0007669"/>
    <property type="project" value="InterPro"/>
</dbReference>
<evidence type="ECO:0000313" key="4">
    <source>
        <dbReference type="EMBL" id="KIC59491.1"/>
    </source>
</evidence>
<protein>
    <submittedName>
        <fullName evidence="4">CDP-alcohol phosphatidyltransferase</fullName>
    </submittedName>
</protein>
<evidence type="ECO:0000256" key="3">
    <source>
        <dbReference type="SAM" id="Phobius"/>
    </source>
</evidence>
<dbReference type="GO" id="GO:0008654">
    <property type="term" value="P:phospholipid biosynthetic process"/>
    <property type="evidence" value="ECO:0007669"/>
    <property type="project" value="InterPro"/>
</dbReference>
<keyword evidence="1 2" id="KW-0808">Transferase</keyword>
<dbReference type="Proteomes" id="UP000031202">
    <property type="component" value="Unassembled WGS sequence"/>
</dbReference>
<dbReference type="RefSeq" id="WP_039412945.1">
    <property type="nucleotide sequence ID" value="NZ_JWSZ01000003.1"/>
</dbReference>
<proteinExistence type="inferred from homology"/>
<dbReference type="Gene3D" id="1.20.120.1760">
    <property type="match status" value="1"/>
</dbReference>
<sequence length="237" mass="24602">MTVAAAYAQLGAAQKGRGRGAPAYSLYVNRPVGRVIAAGAYAVGLTPNQVTAVSAGLTFTGIVLLATVPPSLLLGVVVWLLLAAGYAWDSADGQVARLRGGGSLAGEWLDHVVDAAKLVSLHVAVAVGAFRFFDAPVAWILVPLGFAIVATVAFFGMILNDLLRARAGVAQAAEAGGSSPLRSILGLPVDYGVWCLSFVLWGAPPVFVVVYSMLALTALVHLVAALPVWFRRMKHLG</sequence>
<keyword evidence="3" id="KW-0472">Membrane</keyword>
<dbReference type="InterPro" id="IPR043130">
    <property type="entry name" value="CDP-OH_PTrfase_TM_dom"/>
</dbReference>
<keyword evidence="3" id="KW-1133">Transmembrane helix</keyword>
<feature type="transmembrane region" description="Helical" evidence="3">
    <location>
        <begin position="137"/>
        <end position="163"/>
    </location>
</feature>
<dbReference type="GO" id="GO:0016780">
    <property type="term" value="F:phosphotransferase activity, for other substituted phosphate groups"/>
    <property type="evidence" value="ECO:0007669"/>
    <property type="project" value="InterPro"/>
</dbReference>
<evidence type="ECO:0000313" key="5">
    <source>
        <dbReference type="Proteomes" id="UP000031202"/>
    </source>
</evidence>